<dbReference type="Gene3D" id="1.25.40.20">
    <property type="entry name" value="Ankyrin repeat-containing domain"/>
    <property type="match status" value="2"/>
</dbReference>
<proteinExistence type="predicted"/>
<protein>
    <submittedName>
        <fullName evidence="4">Ankyrin repeat-containing protein</fullName>
    </submittedName>
</protein>
<dbReference type="SUPFAM" id="SSF48403">
    <property type="entry name" value="Ankyrin repeat"/>
    <property type="match status" value="1"/>
</dbReference>
<dbReference type="OrthoDB" id="3200163at2759"/>
<dbReference type="PROSITE" id="PS50297">
    <property type="entry name" value="ANK_REP_REGION"/>
    <property type="match status" value="1"/>
</dbReference>
<dbReference type="PANTHER" id="PTHR24173">
    <property type="entry name" value="ANKYRIN REPEAT CONTAINING"/>
    <property type="match status" value="1"/>
</dbReference>
<dbReference type="EMBL" id="PVQB02000218">
    <property type="protein sequence ID" value="KAF4340918.1"/>
    <property type="molecule type" value="Genomic_DNA"/>
</dbReference>
<evidence type="ECO:0000313" key="5">
    <source>
        <dbReference type="Proteomes" id="UP000730481"/>
    </source>
</evidence>
<comment type="caution">
    <text evidence="4">The sequence shown here is derived from an EMBL/GenBank/DDBJ whole genome shotgun (WGS) entry which is preliminary data.</text>
</comment>
<dbReference type="InterPro" id="IPR002110">
    <property type="entry name" value="Ankyrin_rpt"/>
</dbReference>
<keyword evidence="1" id="KW-0677">Repeat</keyword>
<dbReference type="PANTHER" id="PTHR24173:SF74">
    <property type="entry name" value="ANKYRIN REPEAT DOMAIN-CONTAINING PROTEIN 16"/>
    <property type="match status" value="1"/>
</dbReference>
<keyword evidence="2 3" id="KW-0040">ANK repeat</keyword>
<feature type="repeat" description="ANK" evidence="3">
    <location>
        <begin position="343"/>
        <end position="375"/>
    </location>
</feature>
<organism evidence="4 5">
    <name type="scientific">Fusarium beomiforme</name>
    <dbReference type="NCBI Taxonomy" id="44412"/>
    <lineage>
        <taxon>Eukaryota</taxon>
        <taxon>Fungi</taxon>
        <taxon>Dikarya</taxon>
        <taxon>Ascomycota</taxon>
        <taxon>Pezizomycotina</taxon>
        <taxon>Sordariomycetes</taxon>
        <taxon>Hypocreomycetidae</taxon>
        <taxon>Hypocreales</taxon>
        <taxon>Nectriaceae</taxon>
        <taxon>Fusarium</taxon>
        <taxon>Fusarium burgessii species complex</taxon>
    </lineage>
</organism>
<dbReference type="Proteomes" id="UP000730481">
    <property type="component" value="Unassembled WGS sequence"/>
</dbReference>
<keyword evidence="5" id="KW-1185">Reference proteome</keyword>
<evidence type="ECO:0000256" key="1">
    <source>
        <dbReference type="ARBA" id="ARBA00022737"/>
    </source>
</evidence>
<evidence type="ECO:0000256" key="3">
    <source>
        <dbReference type="PROSITE-ProRule" id="PRU00023"/>
    </source>
</evidence>
<sequence length="600" mass="68542">MQKANDKAPSQNDPVFQHCQMKCDQVVRDLEALNKKLVTGSKRSAKGKVFIILTFRHWKENVEDLRRDIGEAKLNLILQTCDKESCNVVKYGGTVRLALSQLGIRWAAVIQLYIVTTSGKYSLRPSFDVERIVPYTSPGFEILWKMRNLEISFEEGREELVNLHRTDPTFPDHVDPSGHSYIECLLMTPARWPVEREWIAEMSPLHEAVLFQSPDSVRKWVARSRKDERNAFGQTSLHLAISTPQYLRMLIEAGYQLNARDNYGITPLMYAAAINQEEAVIALIEAGSDLNAEDKWNRNFMFYAGLRQHWHLVLKILNIIENQGDFEALLANGFTIVNHVDSDGQLPVMEAAGRCDSALVSRLLAYGTDINHKDKFHNTSLCYVLRRLHAASTTVDHILLRAMETLRVLLENNANVLTRDTCRCPCSPQGCLPAAGLQHETYPDIGRTCVPVWSLEWLSLVLEHRGESEAKTNLLSFIRRAKHAEMGMTHVCCRREQGHLRQIVRGKPIPDEDIDEIIDEESEFIEDLEREMDQSSRKGYNALLDDWIVQIKTSLNKVCIEAAEQREDYNVERCHSQNREWITSVILSSIRWSHAGGEIP</sequence>
<name>A0A9P5E086_9HYPO</name>
<evidence type="ECO:0000313" key="4">
    <source>
        <dbReference type="EMBL" id="KAF4340918.1"/>
    </source>
</evidence>
<dbReference type="PROSITE" id="PS50088">
    <property type="entry name" value="ANK_REPEAT"/>
    <property type="match status" value="2"/>
</dbReference>
<reference evidence="4" key="1">
    <citation type="journal article" date="2017" name="Mycologia">
        <title>Fusarium algeriense, sp. nov., a novel toxigenic crown rot pathogen of durum wheat from Algeria is nested in the Fusarium burgessii species complex.</title>
        <authorList>
            <person name="Laraba I."/>
            <person name="Keddad A."/>
            <person name="Boureghda H."/>
            <person name="Abdallah N."/>
            <person name="Vaughan M.M."/>
            <person name="Proctor R.H."/>
            <person name="Busman M."/>
            <person name="O'Donnell K."/>
        </authorList>
    </citation>
    <scope>NUCLEOTIDE SEQUENCE</scope>
    <source>
        <strain evidence="4">NRRL 25174</strain>
    </source>
</reference>
<dbReference type="InterPro" id="IPR036770">
    <property type="entry name" value="Ankyrin_rpt-contain_sf"/>
</dbReference>
<evidence type="ECO:0000256" key="2">
    <source>
        <dbReference type="ARBA" id="ARBA00023043"/>
    </source>
</evidence>
<dbReference type="Pfam" id="PF12796">
    <property type="entry name" value="Ank_2"/>
    <property type="match status" value="1"/>
</dbReference>
<feature type="repeat" description="ANK" evidence="3">
    <location>
        <begin position="263"/>
        <end position="295"/>
    </location>
</feature>
<dbReference type="AlphaFoldDB" id="A0A9P5E086"/>
<gene>
    <name evidence="4" type="ORF">FBEOM_5154</name>
</gene>
<reference evidence="4" key="2">
    <citation type="submission" date="2020-02" db="EMBL/GenBank/DDBJ databases">
        <title>Identification and distribution of gene clusters putatively required for synthesis of sphingolipid metabolism inhibitors in phylogenetically diverse species of the filamentous fungus Fusarium.</title>
        <authorList>
            <person name="Kim H.-S."/>
            <person name="Busman M."/>
            <person name="Brown D.W."/>
            <person name="Divon H."/>
            <person name="Uhlig S."/>
            <person name="Proctor R.H."/>
        </authorList>
    </citation>
    <scope>NUCLEOTIDE SEQUENCE</scope>
    <source>
        <strain evidence="4">NRRL 25174</strain>
    </source>
</reference>
<accession>A0A9P5E086</accession>
<dbReference type="SMART" id="SM00248">
    <property type="entry name" value="ANK"/>
    <property type="match status" value="4"/>
</dbReference>